<protein>
    <submittedName>
        <fullName evidence="2">Transmembrane protein</fullName>
    </submittedName>
</protein>
<keyword evidence="1" id="KW-1185">Reference proteome</keyword>
<evidence type="ECO:0000313" key="1">
    <source>
        <dbReference type="Proteomes" id="UP000095283"/>
    </source>
</evidence>
<dbReference type="Proteomes" id="UP000095283">
    <property type="component" value="Unplaced"/>
</dbReference>
<dbReference type="AlphaFoldDB" id="A0A1I7XB43"/>
<evidence type="ECO:0000313" key="2">
    <source>
        <dbReference type="WBParaSite" id="Hba_14835"/>
    </source>
</evidence>
<dbReference type="WBParaSite" id="Hba_14835">
    <property type="protein sequence ID" value="Hba_14835"/>
    <property type="gene ID" value="Hba_14835"/>
</dbReference>
<organism evidence="1 2">
    <name type="scientific">Heterorhabditis bacteriophora</name>
    <name type="common">Entomopathogenic nematode worm</name>
    <dbReference type="NCBI Taxonomy" id="37862"/>
    <lineage>
        <taxon>Eukaryota</taxon>
        <taxon>Metazoa</taxon>
        <taxon>Ecdysozoa</taxon>
        <taxon>Nematoda</taxon>
        <taxon>Chromadorea</taxon>
        <taxon>Rhabditida</taxon>
        <taxon>Rhabditina</taxon>
        <taxon>Rhabditomorpha</taxon>
        <taxon>Strongyloidea</taxon>
        <taxon>Heterorhabditidae</taxon>
        <taxon>Heterorhabditis</taxon>
    </lineage>
</organism>
<reference evidence="2" key="1">
    <citation type="submission" date="2016-11" db="UniProtKB">
        <authorList>
            <consortium name="WormBaseParasite"/>
        </authorList>
    </citation>
    <scope>IDENTIFICATION</scope>
</reference>
<sequence>MKFNLFKVIFQINLFFNYSYFVFLMGCKNLENLYFKFNSFSQKITTFMLIFLKTTTFHRFKMIAHFIKTCVYDKKTTTINLIISTTTISINNLENSFRHTILHTVFDLFLNLQVKISIKVIIFMKNDEILTGDFNGSYTLCLKKLDQFDHREQKKAKKQNINM</sequence>
<dbReference type="PROSITE" id="PS51257">
    <property type="entry name" value="PROKAR_LIPOPROTEIN"/>
    <property type="match status" value="1"/>
</dbReference>
<name>A0A1I7XB43_HETBA</name>
<proteinExistence type="predicted"/>
<accession>A0A1I7XB43</accession>